<dbReference type="InterPro" id="IPR023239">
    <property type="entry name" value="BRISC_Abraxas1"/>
</dbReference>
<dbReference type="Proteomes" id="UP001168990">
    <property type="component" value="Unassembled WGS sequence"/>
</dbReference>
<accession>A0AA39F973</accession>
<dbReference type="GO" id="GO:0008608">
    <property type="term" value="P:attachment of spindle microtubules to kinetochore"/>
    <property type="evidence" value="ECO:0007669"/>
    <property type="project" value="TreeGrafter"/>
</dbReference>
<dbReference type="GO" id="GO:0070536">
    <property type="term" value="P:protein K63-linked deubiquitination"/>
    <property type="evidence" value="ECO:0007669"/>
    <property type="project" value="TreeGrafter"/>
</dbReference>
<gene>
    <name evidence="3" type="ORF">PV328_003700</name>
</gene>
<reference evidence="3" key="2">
    <citation type="submission" date="2023-03" db="EMBL/GenBank/DDBJ databases">
        <authorList>
            <person name="Inwood S.N."/>
            <person name="Skelly J.G."/>
            <person name="Guhlin J."/>
            <person name="Harrop T.W.R."/>
            <person name="Goldson S.G."/>
            <person name="Dearden P.K."/>
        </authorList>
    </citation>
    <scope>NUCLEOTIDE SEQUENCE</scope>
    <source>
        <strain evidence="3">Irish</strain>
        <tissue evidence="3">Whole body</tissue>
    </source>
</reference>
<dbReference type="PANTHER" id="PTHR31728">
    <property type="entry name" value="ABRAXAS FAMILY MEMBER"/>
    <property type="match status" value="1"/>
</dbReference>
<sequence length="361" mass="41090">MADNGLLVTISGAALSLLFYENVQRVGDQMGFLLGEVLTYVTKSVTDDDRQMESTKTHVDIQGILPSPSTALFYDSSGKINESVLMKFIGEKKNEIVGWYRFRSNGSLSPTFRDKIIHKQLDELFSDSHNNQTFVTCMLNYGTTIIGGTHKFRHVFLRYHNGVYVPISLRINNLGADASRHDGSDYKPTPIRHYNNGPNYFKKLLESSKRNTNMSGVEKISMIHKIAEKRLEKLVPDVCESDAKAAILEQKLQKVREEIRHFHATKIQNVPSIDYYLPGEPHYSNKLMKGMNEQYNRLPITDVSTPRFSKHCDLEYLTKDTGVAMNINNDCYKSDEKEKTSHSSRSYSNVAKTKSEHITDC</sequence>
<feature type="region of interest" description="Disordered" evidence="1">
    <location>
        <begin position="334"/>
        <end position="361"/>
    </location>
</feature>
<reference evidence="3" key="1">
    <citation type="journal article" date="2023" name="bioRxiv">
        <title>Scaffold-level genome assemblies of two parasitoid biocontrol wasps reveal the parthenogenesis mechanism and an associated novel virus.</title>
        <authorList>
            <person name="Inwood S."/>
            <person name="Skelly J."/>
            <person name="Guhlin J."/>
            <person name="Harrop T."/>
            <person name="Goldson S."/>
            <person name="Dearden P."/>
        </authorList>
    </citation>
    <scope>NUCLEOTIDE SEQUENCE</scope>
    <source>
        <strain evidence="3">Irish</strain>
        <tissue evidence="3">Whole body</tissue>
    </source>
</reference>
<dbReference type="Pfam" id="PF21125">
    <property type="entry name" value="MPN_2A_DUB_like"/>
    <property type="match status" value="1"/>
</dbReference>
<dbReference type="PRINTS" id="PR02052">
    <property type="entry name" value="ABRAXAS"/>
</dbReference>
<dbReference type="PANTHER" id="PTHR31728:SF5">
    <property type="entry name" value="OS07G0540200 PROTEIN"/>
    <property type="match status" value="1"/>
</dbReference>
<dbReference type="GO" id="GO:0031593">
    <property type="term" value="F:polyubiquitin modification-dependent protein binding"/>
    <property type="evidence" value="ECO:0007669"/>
    <property type="project" value="TreeGrafter"/>
</dbReference>
<dbReference type="CDD" id="cd23525">
    <property type="entry name" value="Abraxas_2_insects"/>
    <property type="match status" value="1"/>
</dbReference>
<comment type="caution">
    <text evidence="3">The sequence shown here is derived from an EMBL/GenBank/DDBJ whole genome shotgun (WGS) entry which is preliminary data.</text>
</comment>
<dbReference type="InterPro" id="IPR023238">
    <property type="entry name" value="FAM175"/>
</dbReference>
<name>A0AA39F973_9HYME</name>
<dbReference type="PRINTS" id="PR02051">
    <property type="entry name" value="PROTEINF175"/>
</dbReference>
<evidence type="ECO:0000256" key="1">
    <source>
        <dbReference type="SAM" id="MobiDB-lite"/>
    </source>
</evidence>
<feature type="compositionally biased region" description="Polar residues" evidence="1">
    <location>
        <begin position="343"/>
        <end position="352"/>
    </location>
</feature>
<dbReference type="InterPro" id="IPR055064">
    <property type="entry name" value="BRISC_FAM175B_helical"/>
</dbReference>
<protein>
    <recommendedName>
        <fullName evidence="2">BRISC complex subunit FAM175B helical domain-containing protein</fullName>
    </recommendedName>
</protein>
<dbReference type="GO" id="GO:0090307">
    <property type="term" value="P:mitotic spindle assembly"/>
    <property type="evidence" value="ECO:0007669"/>
    <property type="project" value="TreeGrafter"/>
</dbReference>
<dbReference type="GO" id="GO:0005634">
    <property type="term" value="C:nucleus"/>
    <property type="evidence" value="ECO:0007669"/>
    <property type="project" value="TreeGrafter"/>
</dbReference>
<proteinExistence type="predicted"/>
<evidence type="ECO:0000313" key="3">
    <source>
        <dbReference type="EMBL" id="KAK0165154.1"/>
    </source>
</evidence>
<organism evidence="3 4">
    <name type="scientific">Microctonus aethiopoides</name>
    <dbReference type="NCBI Taxonomy" id="144406"/>
    <lineage>
        <taxon>Eukaryota</taxon>
        <taxon>Metazoa</taxon>
        <taxon>Ecdysozoa</taxon>
        <taxon>Arthropoda</taxon>
        <taxon>Hexapoda</taxon>
        <taxon>Insecta</taxon>
        <taxon>Pterygota</taxon>
        <taxon>Neoptera</taxon>
        <taxon>Endopterygota</taxon>
        <taxon>Hymenoptera</taxon>
        <taxon>Apocrita</taxon>
        <taxon>Ichneumonoidea</taxon>
        <taxon>Braconidae</taxon>
        <taxon>Euphorinae</taxon>
        <taxon>Microctonus</taxon>
    </lineage>
</organism>
<dbReference type="EMBL" id="JAQQBS010001422">
    <property type="protein sequence ID" value="KAK0165154.1"/>
    <property type="molecule type" value="Genomic_DNA"/>
</dbReference>
<feature type="domain" description="BRISC complex subunit FAM175B helical" evidence="2">
    <location>
        <begin position="201"/>
        <end position="259"/>
    </location>
</feature>
<keyword evidence="4" id="KW-1185">Reference proteome</keyword>
<dbReference type="GO" id="GO:0008017">
    <property type="term" value="F:microtubule binding"/>
    <property type="evidence" value="ECO:0007669"/>
    <property type="project" value="TreeGrafter"/>
</dbReference>
<evidence type="ECO:0000313" key="4">
    <source>
        <dbReference type="Proteomes" id="UP001168990"/>
    </source>
</evidence>
<dbReference type="AlphaFoldDB" id="A0AA39F973"/>
<dbReference type="Pfam" id="PF22299">
    <property type="entry name" value="BRISC_FAM175B_helical"/>
    <property type="match status" value="1"/>
</dbReference>
<evidence type="ECO:0000259" key="2">
    <source>
        <dbReference type="Pfam" id="PF22299"/>
    </source>
</evidence>